<protein>
    <submittedName>
        <fullName evidence="1">Uncharacterized protein</fullName>
    </submittedName>
</protein>
<organism evidence="1 2">
    <name type="scientific">Steinernema carpocapsae</name>
    <name type="common">Entomopathogenic nematode</name>
    <dbReference type="NCBI Taxonomy" id="34508"/>
    <lineage>
        <taxon>Eukaryota</taxon>
        <taxon>Metazoa</taxon>
        <taxon>Ecdysozoa</taxon>
        <taxon>Nematoda</taxon>
        <taxon>Chromadorea</taxon>
        <taxon>Rhabditida</taxon>
        <taxon>Tylenchina</taxon>
        <taxon>Panagrolaimomorpha</taxon>
        <taxon>Strongyloidoidea</taxon>
        <taxon>Steinernematidae</taxon>
        <taxon>Steinernema</taxon>
    </lineage>
</organism>
<sequence length="71" mass="7748">MAATVGTTDPAIMQKIISRYESEEDDFLRELESMKCEDTDTTDDYQEDGPCSASCAALCTKLANCGRRTGS</sequence>
<dbReference type="AlphaFoldDB" id="A0A4U8V784"/>
<evidence type="ECO:0000313" key="1">
    <source>
        <dbReference type="EMBL" id="TMS39727.1"/>
    </source>
</evidence>
<accession>A0A4U8V784</accession>
<dbReference type="Proteomes" id="UP000298663">
    <property type="component" value="Chromosome X"/>
</dbReference>
<name>A0A4U8V784_STECR</name>
<dbReference type="EMBL" id="CM016762">
    <property type="protein sequence ID" value="TMS39727.1"/>
    <property type="molecule type" value="Genomic_DNA"/>
</dbReference>
<reference evidence="1 2" key="2">
    <citation type="journal article" date="2019" name="G3 (Bethesda)">
        <title>Hybrid Assembly of the Genome of the Entomopathogenic Nematode Steinernema carpocapsae Identifies the X-Chromosome.</title>
        <authorList>
            <person name="Serra L."/>
            <person name="Macchietto M."/>
            <person name="Macias-Munoz A."/>
            <person name="McGill C.J."/>
            <person name="Rodriguez I.M."/>
            <person name="Rodriguez B."/>
            <person name="Murad R."/>
            <person name="Mortazavi A."/>
        </authorList>
    </citation>
    <scope>NUCLEOTIDE SEQUENCE [LARGE SCALE GENOMIC DNA]</scope>
    <source>
        <strain evidence="1 2">ALL</strain>
    </source>
</reference>
<gene>
    <name evidence="1" type="ORF">L596_006209</name>
</gene>
<reference evidence="1 2" key="1">
    <citation type="journal article" date="2015" name="Genome Biol.">
        <title>Comparative genomics of Steinernema reveals deeply conserved gene regulatory networks.</title>
        <authorList>
            <person name="Dillman A.R."/>
            <person name="Macchietto M."/>
            <person name="Porter C.F."/>
            <person name="Rogers A."/>
            <person name="Williams B."/>
            <person name="Antoshechkin I."/>
            <person name="Lee M.M."/>
            <person name="Goodwin Z."/>
            <person name="Lu X."/>
            <person name="Lewis E.E."/>
            <person name="Goodrich-Blair H."/>
            <person name="Stock S.P."/>
            <person name="Adams B.J."/>
            <person name="Sternberg P.W."/>
            <person name="Mortazavi A."/>
        </authorList>
    </citation>
    <scope>NUCLEOTIDE SEQUENCE [LARGE SCALE GENOMIC DNA]</scope>
    <source>
        <strain evidence="1 2">ALL</strain>
    </source>
</reference>
<proteinExistence type="predicted"/>
<evidence type="ECO:0000313" key="2">
    <source>
        <dbReference type="Proteomes" id="UP000298663"/>
    </source>
</evidence>
<dbReference type="OrthoDB" id="10558627at2759"/>
<keyword evidence="2" id="KW-1185">Reference proteome</keyword>